<evidence type="ECO:0000313" key="2">
    <source>
        <dbReference type="EMBL" id="CRY73636.1"/>
    </source>
</evidence>
<proteinExistence type="predicted"/>
<evidence type="ECO:0000259" key="1">
    <source>
        <dbReference type="Pfam" id="PF23826"/>
    </source>
</evidence>
<reference evidence="3" key="1">
    <citation type="submission" date="2015-03" db="EMBL/GenBank/DDBJ databases">
        <authorList>
            <consortium name="Pathogen Informatics"/>
        </authorList>
    </citation>
    <scope>NUCLEOTIDE SEQUENCE [LARGE SCALE GENOMIC DNA]</scope>
    <source>
        <strain evidence="3">NCTC11134</strain>
    </source>
</reference>
<protein>
    <recommendedName>
        <fullName evidence="1">DUF7196 domain-containing protein</fullName>
    </recommendedName>
</protein>
<dbReference type="EMBL" id="LN868938">
    <property type="protein sequence ID" value="CRY73636.1"/>
    <property type="molecule type" value="Genomic_DNA"/>
</dbReference>
<accession>A0A0H5NUD7</accession>
<dbReference type="Pfam" id="PF23826">
    <property type="entry name" value="DUF7196"/>
    <property type="match status" value="1"/>
</dbReference>
<gene>
    <name evidence="2" type="ORF">ERS450000_00239</name>
</gene>
<evidence type="ECO:0000313" key="3">
    <source>
        <dbReference type="Proteomes" id="UP000057820"/>
    </source>
</evidence>
<dbReference type="RefSeq" id="WP_420846004.1">
    <property type="nucleotide sequence ID" value="NZ_CP031418.1"/>
</dbReference>
<dbReference type="AlphaFoldDB" id="A0A0H5NUD7"/>
<dbReference type="Proteomes" id="UP000057820">
    <property type="component" value="Chromosome 1"/>
</dbReference>
<name>A0A0H5NUD7_NOCFR</name>
<dbReference type="InterPro" id="IPR055620">
    <property type="entry name" value="DUF7196"/>
</dbReference>
<sequence length="57" mass="5844">MGSCCGGGARSSVRKVAGYLVTTVTGEKIGPFLTVTEARIKLQEKGGGTITEVKTAQ</sequence>
<dbReference type="KEGG" id="nfr:ERS450000_00239"/>
<feature type="domain" description="DUF7196" evidence="1">
    <location>
        <begin position="1"/>
        <end position="55"/>
    </location>
</feature>
<organism evidence="2 3">
    <name type="scientific">Nocardia farcinica</name>
    <dbReference type="NCBI Taxonomy" id="37329"/>
    <lineage>
        <taxon>Bacteria</taxon>
        <taxon>Bacillati</taxon>
        <taxon>Actinomycetota</taxon>
        <taxon>Actinomycetes</taxon>
        <taxon>Mycobacteriales</taxon>
        <taxon>Nocardiaceae</taxon>
        <taxon>Nocardia</taxon>
    </lineage>
</organism>